<evidence type="ECO:0000313" key="6">
    <source>
        <dbReference type="Proteomes" id="UP000053127"/>
    </source>
</evidence>
<dbReference type="SUPFAM" id="SSF52540">
    <property type="entry name" value="P-loop containing nucleoside triphosphate hydrolases"/>
    <property type="match status" value="2"/>
</dbReference>
<dbReference type="GO" id="GO:0016887">
    <property type="term" value="F:ATP hydrolysis activity"/>
    <property type="evidence" value="ECO:0007669"/>
    <property type="project" value="InterPro"/>
</dbReference>
<evidence type="ECO:0000256" key="1">
    <source>
        <dbReference type="ARBA" id="ARBA00010378"/>
    </source>
</evidence>
<dbReference type="Pfam" id="PF00004">
    <property type="entry name" value="AAA"/>
    <property type="match status" value="1"/>
</dbReference>
<dbReference type="InterPro" id="IPR027417">
    <property type="entry name" value="P-loop_NTPase"/>
</dbReference>
<dbReference type="Gene3D" id="1.25.40.10">
    <property type="entry name" value="Tetratricopeptide repeat domain"/>
    <property type="match status" value="1"/>
</dbReference>
<dbReference type="Gene3D" id="3.40.50.300">
    <property type="entry name" value="P-loop containing nucleotide triphosphate hydrolases"/>
    <property type="match status" value="2"/>
</dbReference>
<evidence type="ECO:0000256" key="3">
    <source>
        <dbReference type="ARBA" id="ARBA00022840"/>
    </source>
</evidence>
<reference evidence="5 6" key="1">
    <citation type="submission" date="2015-10" db="EMBL/GenBank/DDBJ databases">
        <title>Draft genome sequence of Streptomyces yokosukanensis DSM 40224, type strain for the species Streptomyces yokosukanensis.</title>
        <authorList>
            <person name="Ruckert C."/>
            <person name="Winkler A."/>
            <person name="Kalinowski J."/>
            <person name="Kampfer P."/>
            <person name="Glaeser S."/>
        </authorList>
    </citation>
    <scope>NUCLEOTIDE SEQUENCE [LARGE SCALE GENOMIC DNA]</scope>
    <source>
        <strain evidence="5 6">DSM 40224</strain>
    </source>
</reference>
<dbReference type="InterPro" id="IPR000641">
    <property type="entry name" value="CbxX/CfxQ"/>
</dbReference>
<dbReference type="InterPro" id="IPR050773">
    <property type="entry name" value="CbxX/CfxQ_RuBisCO_ESX"/>
</dbReference>
<organism evidence="5 6">
    <name type="scientific">Streptomyces yokosukanensis</name>
    <dbReference type="NCBI Taxonomy" id="67386"/>
    <lineage>
        <taxon>Bacteria</taxon>
        <taxon>Bacillati</taxon>
        <taxon>Actinomycetota</taxon>
        <taxon>Actinomycetes</taxon>
        <taxon>Kitasatosporales</taxon>
        <taxon>Streptomycetaceae</taxon>
        <taxon>Streptomyces</taxon>
    </lineage>
</organism>
<proteinExistence type="inferred from homology"/>
<keyword evidence="3" id="KW-0067">ATP-binding</keyword>
<dbReference type="GO" id="GO:0005524">
    <property type="term" value="F:ATP binding"/>
    <property type="evidence" value="ECO:0007669"/>
    <property type="project" value="UniProtKB-KW"/>
</dbReference>
<dbReference type="Gene3D" id="1.10.8.60">
    <property type="match status" value="1"/>
</dbReference>
<dbReference type="PRINTS" id="PR00819">
    <property type="entry name" value="CBXCFQXSUPER"/>
</dbReference>
<dbReference type="SMART" id="SM00382">
    <property type="entry name" value="AAA"/>
    <property type="match status" value="1"/>
</dbReference>
<dbReference type="AlphaFoldDB" id="A0A101NTJ6"/>
<evidence type="ECO:0000313" key="5">
    <source>
        <dbReference type="EMBL" id="KUM99103.1"/>
    </source>
</evidence>
<dbReference type="PANTHER" id="PTHR43392">
    <property type="entry name" value="AAA-TYPE ATPASE FAMILY PROTEIN / ANKYRIN REPEAT FAMILY PROTEIN"/>
    <property type="match status" value="1"/>
</dbReference>
<comment type="caution">
    <text evidence="5">The sequence shown here is derived from an EMBL/GenBank/DDBJ whole genome shotgun (WGS) entry which is preliminary data.</text>
</comment>
<feature type="domain" description="AAA+ ATPase" evidence="4">
    <location>
        <begin position="528"/>
        <end position="659"/>
    </location>
</feature>
<gene>
    <name evidence="5" type="ORF">AQI95_40670</name>
</gene>
<dbReference type="CDD" id="cd00009">
    <property type="entry name" value="AAA"/>
    <property type="match status" value="1"/>
</dbReference>
<protein>
    <recommendedName>
        <fullName evidence="4">AAA+ ATPase domain-containing protein</fullName>
    </recommendedName>
</protein>
<comment type="similarity">
    <text evidence="1">Belongs to the CbxX/CfxQ family.</text>
</comment>
<dbReference type="InterPro" id="IPR019734">
    <property type="entry name" value="TPR_rpt"/>
</dbReference>
<dbReference type="Proteomes" id="UP000053127">
    <property type="component" value="Unassembled WGS sequence"/>
</dbReference>
<accession>A0A101NTJ6</accession>
<dbReference type="PANTHER" id="PTHR43392:SF2">
    <property type="entry name" value="AAA-TYPE ATPASE FAMILY PROTEIN _ ANKYRIN REPEAT FAMILY PROTEIN"/>
    <property type="match status" value="1"/>
</dbReference>
<name>A0A101NTJ6_9ACTN</name>
<keyword evidence="6" id="KW-1185">Reference proteome</keyword>
<dbReference type="Pfam" id="PF13424">
    <property type="entry name" value="TPR_12"/>
    <property type="match status" value="2"/>
</dbReference>
<dbReference type="SUPFAM" id="SSF48452">
    <property type="entry name" value="TPR-like"/>
    <property type="match status" value="1"/>
</dbReference>
<evidence type="ECO:0000256" key="2">
    <source>
        <dbReference type="ARBA" id="ARBA00022741"/>
    </source>
</evidence>
<dbReference type="InterPro" id="IPR011990">
    <property type="entry name" value="TPR-like_helical_dom_sf"/>
</dbReference>
<sequence>MWWIDAASTGDGTDNILSGLAALAMRLCPQWAVTAGTDARAAWAISWLQIHPGWLLIFDNVEDPRELNHYLGTLQGGHFLATSRISTGWHSIAPTMPLGLLDPDAAVTLLCILAFGDEHALPPGTREDAEALAAELGYLPLALEQAGAYLHETGMALADYRTLLGQVIDSDAGGIDSERTIGRIWDHSLVAVETRNPQSVTVLSAIAWFAPADIPRALLAPLCPEPAALDEALGVLRAYSMIAYGAEQSLHVHRLVQTVLRHRGTTAPGAYRPGREEAERLIQQATPAAGAAATEWHRLLPHFMAVADSAPEHSPPSTDTVDAYEAAAQHLYQPGRDGHAIPLRTAVLAQRVETLGSEHPDTLTARHNLALSYGQAGRTHEAIALLEQVLAEREQLLGSEHPDTLTARHNLALSHAQAGRTHEAIVLLEQVLAEREQLLGSEHPDTLTARHNLAHSYWQTGQMREAVTLQKQVLADRERLLSSERPDTLIRDGTLVTALDDMAGLGTVRDALTELKNRIRLHHARGKSLPALLFVGPPGTGKTTVARHVGEWLQSLGLLRKGHVLEVTCADLAAECVGQSASKVRAVVHQALDGVLFIDEAYALRSSEAVDSLIGEMEYWNDRLVVIAAGDPRTMDAFLLSNSSMASRFTERVEFPPYSTDELVEVLRRRSASEGYILTPEAAERAGQWFDRRRTDPIQFSNAREVPDVFSAMEIRLARRFQADPTTNFTFIAEDVPPPEE</sequence>
<dbReference type="InterPro" id="IPR003959">
    <property type="entry name" value="ATPase_AAA_core"/>
</dbReference>
<dbReference type="SMART" id="SM00028">
    <property type="entry name" value="TPR"/>
    <property type="match status" value="3"/>
</dbReference>
<dbReference type="STRING" id="67386.AQI95_40670"/>
<dbReference type="InterPro" id="IPR003593">
    <property type="entry name" value="AAA+_ATPase"/>
</dbReference>
<dbReference type="EMBL" id="LMWN01000068">
    <property type="protein sequence ID" value="KUM99103.1"/>
    <property type="molecule type" value="Genomic_DNA"/>
</dbReference>
<keyword evidence="2" id="KW-0547">Nucleotide-binding</keyword>
<evidence type="ECO:0000259" key="4">
    <source>
        <dbReference type="SMART" id="SM00382"/>
    </source>
</evidence>